<comment type="subcellular location">
    <subcellularLocation>
        <location evidence="1">Cell membrane</location>
        <topology evidence="1">Multi-pass membrane protein</topology>
    </subcellularLocation>
</comment>
<evidence type="ECO:0000256" key="3">
    <source>
        <dbReference type="ARBA" id="ARBA00022475"/>
    </source>
</evidence>
<gene>
    <name evidence="13" type="ORF">PV328_007513</name>
</gene>
<evidence type="ECO:0000256" key="8">
    <source>
        <dbReference type="ARBA" id="ARBA00023170"/>
    </source>
</evidence>
<dbReference type="AlphaFoldDB" id="A0AA39C937"/>
<dbReference type="GO" id="GO:0004930">
    <property type="term" value="F:G protein-coupled receptor activity"/>
    <property type="evidence" value="ECO:0007669"/>
    <property type="project" value="UniProtKB-KW"/>
</dbReference>
<keyword evidence="8" id="KW-0675">Receptor</keyword>
<feature type="region of interest" description="Disordered" evidence="10">
    <location>
        <begin position="380"/>
        <end position="407"/>
    </location>
</feature>
<reference evidence="13" key="2">
    <citation type="submission" date="2023-03" db="EMBL/GenBank/DDBJ databases">
        <authorList>
            <person name="Inwood S.N."/>
            <person name="Skelly J.G."/>
            <person name="Guhlin J."/>
            <person name="Harrop T.W.R."/>
            <person name="Goldson S.G."/>
            <person name="Dearden P.K."/>
        </authorList>
    </citation>
    <scope>NUCLEOTIDE SEQUENCE</scope>
    <source>
        <strain evidence="13">Irish</strain>
        <tissue evidence="13">Whole body</tissue>
    </source>
</reference>
<evidence type="ECO:0000256" key="11">
    <source>
        <dbReference type="SAM" id="Phobius"/>
    </source>
</evidence>
<organism evidence="13 14">
    <name type="scientific">Microctonus aethiopoides</name>
    <dbReference type="NCBI Taxonomy" id="144406"/>
    <lineage>
        <taxon>Eukaryota</taxon>
        <taxon>Metazoa</taxon>
        <taxon>Ecdysozoa</taxon>
        <taxon>Arthropoda</taxon>
        <taxon>Hexapoda</taxon>
        <taxon>Insecta</taxon>
        <taxon>Pterygota</taxon>
        <taxon>Neoptera</taxon>
        <taxon>Endopterygota</taxon>
        <taxon>Hymenoptera</taxon>
        <taxon>Apocrita</taxon>
        <taxon>Ichneumonoidea</taxon>
        <taxon>Braconidae</taxon>
        <taxon>Euphorinae</taxon>
        <taxon>Microctonus</taxon>
    </lineage>
</organism>
<keyword evidence="6" id="KW-0297">G-protein coupled receptor</keyword>
<keyword evidence="4 11" id="KW-0812">Transmembrane</keyword>
<feature type="transmembrane region" description="Helical" evidence="11">
    <location>
        <begin position="138"/>
        <end position="158"/>
    </location>
</feature>
<protein>
    <recommendedName>
        <fullName evidence="12">G-protein coupled receptors family 1 profile domain-containing protein</fullName>
    </recommendedName>
</protein>
<proteinExistence type="inferred from homology"/>
<evidence type="ECO:0000256" key="2">
    <source>
        <dbReference type="ARBA" id="ARBA00010663"/>
    </source>
</evidence>
<evidence type="ECO:0000259" key="12">
    <source>
        <dbReference type="PROSITE" id="PS50262"/>
    </source>
</evidence>
<dbReference type="GO" id="GO:0005886">
    <property type="term" value="C:plasma membrane"/>
    <property type="evidence" value="ECO:0007669"/>
    <property type="project" value="UniProtKB-SubCell"/>
</dbReference>
<feature type="transmembrane region" description="Helical" evidence="11">
    <location>
        <begin position="29"/>
        <end position="51"/>
    </location>
</feature>
<evidence type="ECO:0000313" key="14">
    <source>
        <dbReference type="Proteomes" id="UP001168990"/>
    </source>
</evidence>
<feature type="transmembrane region" description="Helical" evidence="11">
    <location>
        <begin position="96"/>
        <end position="117"/>
    </location>
</feature>
<evidence type="ECO:0000256" key="4">
    <source>
        <dbReference type="ARBA" id="ARBA00022692"/>
    </source>
</evidence>
<dbReference type="EMBL" id="JAQQBS010001423">
    <property type="protein sequence ID" value="KAK0160068.1"/>
    <property type="molecule type" value="Genomic_DNA"/>
</dbReference>
<evidence type="ECO:0000313" key="13">
    <source>
        <dbReference type="EMBL" id="KAK0160068.1"/>
    </source>
</evidence>
<reference evidence="13" key="1">
    <citation type="journal article" date="2023" name="bioRxiv">
        <title>Scaffold-level genome assemblies of two parasitoid biocontrol wasps reveal the parthenogenesis mechanism and an associated novel virus.</title>
        <authorList>
            <person name="Inwood S."/>
            <person name="Skelly J."/>
            <person name="Guhlin J."/>
            <person name="Harrop T."/>
            <person name="Goldson S."/>
            <person name="Dearden P."/>
        </authorList>
    </citation>
    <scope>NUCLEOTIDE SEQUENCE</scope>
    <source>
        <strain evidence="13">Irish</strain>
        <tissue evidence="13">Whole body</tissue>
    </source>
</reference>
<dbReference type="Pfam" id="PF00001">
    <property type="entry name" value="7tm_1"/>
    <property type="match status" value="1"/>
</dbReference>
<comment type="caution">
    <text evidence="13">The sequence shown here is derived from an EMBL/GenBank/DDBJ whole genome shotgun (WGS) entry which is preliminary data.</text>
</comment>
<evidence type="ECO:0000256" key="10">
    <source>
        <dbReference type="SAM" id="MobiDB-lite"/>
    </source>
</evidence>
<keyword evidence="7 11" id="KW-0472">Membrane</keyword>
<name>A0AA39C937_9HYME</name>
<comment type="similarity">
    <text evidence="2">Belongs to the G-protein coupled receptor 1 family.</text>
</comment>
<feature type="transmembrane region" description="Helical" evidence="11">
    <location>
        <begin position="586"/>
        <end position="613"/>
    </location>
</feature>
<dbReference type="InterPro" id="IPR017452">
    <property type="entry name" value="GPCR_Rhodpsn_7TM"/>
</dbReference>
<keyword evidence="9" id="KW-0807">Transducer</keyword>
<evidence type="ECO:0000256" key="7">
    <source>
        <dbReference type="ARBA" id="ARBA00023136"/>
    </source>
</evidence>
<dbReference type="CDD" id="cd00637">
    <property type="entry name" value="7tm_classA_rhodopsin-like"/>
    <property type="match status" value="1"/>
</dbReference>
<dbReference type="PROSITE" id="PS50262">
    <property type="entry name" value="G_PROTEIN_RECEP_F1_2"/>
    <property type="match status" value="1"/>
</dbReference>
<keyword evidence="3" id="KW-1003">Cell membrane</keyword>
<evidence type="ECO:0000256" key="5">
    <source>
        <dbReference type="ARBA" id="ARBA00022989"/>
    </source>
</evidence>
<dbReference type="PRINTS" id="PR00237">
    <property type="entry name" value="GPCRRHODOPSN"/>
</dbReference>
<dbReference type="SUPFAM" id="SSF81321">
    <property type="entry name" value="Family A G protein-coupled receptor-like"/>
    <property type="match status" value="1"/>
</dbReference>
<keyword evidence="5 11" id="KW-1133">Transmembrane helix</keyword>
<dbReference type="PANTHER" id="PTHR22752">
    <property type="entry name" value="G PROTEIN-COUPLED RECEPTOR"/>
    <property type="match status" value="1"/>
</dbReference>
<dbReference type="PANTHER" id="PTHR22752:SF1">
    <property type="entry name" value="G-PROTEIN COUPLED RECEPTOR 176"/>
    <property type="match status" value="1"/>
</dbReference>
<feature type="transmembrane region" description="Helical" evidence="11">
    <location>
        <begin position="63"/>
        <end position="84"/>
    </location>
</feature>
<dbReference type="InterPro" id="IPR000276">
    <property type="entry name" value="GPCR_Rhodpsn"/>
</dbReference>
<feature type="transmembrane region" description="Helical" evidence="11">
    <location>
        <begin position="213"/>
        <end position="246"/>
    </location>
</feature>
<dbReference type="Gene3D" id="1.20.1070.10">
    <property type="entry name" value="Rhodopsin 7-helix transmembrane proteins"/>
    <property type="match status" value="2"/>
</dbReference>
<accession>A0AA39C937</accession>
<feature type="transmembrane region" description="Helical" evidence="11">
    <location>
        <begin position="625"/>
        <end position="644"/>
    </location>
</feature>
<feature type="domain" description="G-protein coupled receptors family 1 profile" evidence="12">
    <location>
        <begin position="42"/>
        <end position="642"/>
    </location>
</feature>
<evidence type="ECO:0000256" key="9">
    <source>
        <dbReference type="ARBA" id="ARBA00023224"/>
    </source>
</evidence>
<feature type="compositionally biased region" description="Polar residues" evidence="10">
    <location>
        <begin position="380"/>
        <end position="393"/>
    </location>
</feature>
<evidence type="ECO:0000256" key="6">
    <source>
        <dbReference type="ARBA" id="ARBA00023040"/>
    </source>
</evidence>
<sequence length="746" mass="85164">MDGGATEIEEVESVEDLGHLEKWWNLPGIVLWSLILFGSFLLNATLLLAFLKRPGLRTISNRFVMNLSISNLLTVALINCLLLFDNEQSSSIHCSLSEGATALITTSSILSVLLIALDQYLAVVDPLRYRTRINKLKCGILIFTIWIVSIIFSLLAGFNPNPKSLWLACNNLSNNNSSLLKINNNSTLNFHKILIESKNNNSKTELFNNNLFIITYGFIYAITSGLIVYLLPFISVCWIYINIYLAAHKNSERTRRNGSRPILSTFNYSDDYYSPIRNDIGSSGDEIRRIPKISSLSSIDESIETATSQLPIQCSNKINKSINNNNNINNETVIFTVGEQKVDVKNNSDKIINKKLKNTKDIKVPIAVLKRKFLSKKYQKSSNRYPNDNINNDIKSHFNDDNEEKRKSSHDLMYDELMLENNYLELNKRDNNYLNDCSDSDDNDDDDNITINNVNNDIKYPPLMTKSDFKVMDDELMNEFKQKVQNSLSNKENILLLRNDGHNSNVNNHNCHLNDCNIMKISSDNLINSNNGINQTPIVTITPPNKISLQRVSSTRSTASYINCLKYRISNASLFKYREETRAARISALVIVMGFICWTPYFTLSIAKYITIIINNNHLSHDYDIVAMSLLIFATYVSPLLFGYRSRRVKRELRKFFCFQKELSYKNNRSLMAKKVLKRRHSGNLSHLEMDNKYNIFNCVYGRNKWPKEKVQFVQVPDTALAVETCRSSFSSGASTQISSTSTDEN</sequence>
<feature type="compositionally biased region" description="Basic and acidic residues" evidence="10">
    <location>
        <begin position="394"/>
        <end position="407"/>
    </location>
</feature>
<evidence type="ECO:0000256" key="1">
    <source>
        <dbReference type="ARBA" id="ARBA00004651"/>
    </source>
</evidence>
<dbReference type="Proteomes" id="UP001168990">
    <property type="component" value="Unassembled WGS sequence"/>
</dbReference>
<keyword evidence="14" id="KW-1185">Reference proteome</keyword>